<dbReference type="Gene3D" id="2.60.40.10">
    <property type="entry name" value="Immunoglobulins"/>
    <property type="match status" value="7"/>
</dbReference>
<dbReference type="AlphaFoldDB" id="A0A6L8UZB7"/>
<feature type="domain" description="Bacterial Ig-like" evidence="1">
    <location>
        <begin position="765"/>
        <end position="852"/>
    </location>
</feature>
<evidence type="ECO:0000259" key="1">
    <source>
        <dbReference type="Pfam" id="PF16640"/>
    </source>
</evidence>
<comment type="caution">
    <text evidence="2">The sequence shown here is derived from an EMBL/GenBank/DDBJ whole genome shotgun (WGS) entry which is preliminary data.</text>
</comment>
<gene>
    <name evidence="2" type="ORF">GQF01_11780</name>
</gene>
<dbReference type="InterPro" id="IPR013783">
    <property type="entry name" value="Ig-like_fold"/>
</dbReference>
<name>A0A6L8UZB7_9BACL</name>
<dbReference type="InterPro" id="IPR032109">
    <property type="entry name" value="Big_3_5"/>
</dbReference>
<dbReference type="Pfam" id="PF16640">
    <property type="entry name" value="Big_3_5"/>
    <property type="match status" value="6"/>
</dbReference>
<proteinExistence type="predicted"/>
<dbReference type="EMBL" id="WTUZ01000015">
    <property type="protein sequence ID" value="MZQ82782.1"/>
    <property type="molecule type" value="Genomic_DNA"/>
</dbReference>
<evidence type="ECO:0000313" key="2">
    <source>
        <dbReference type="EMBL" id="MZQ82782.1"/>
    </source>
</evidence>
<dbReference type="Proteomes" id="UP000481087">
    <property type="component" value="Unassembled WGS sequence"/>
</dbReference>
<accession>A0A6L8UZB7</accession>
<feature type="domain" description="Bacterial Ig-like" evidence="1">
    <location>
        <begin position="467"/>
        <end position="554"/>
    </location>
</feature>
<sequence length="1107" mass="114728">MVFSIHFIHARPDKFSMITRVMQGGGMLVKRENRYKLRWIGAVLLVALLVNLYQPAAYALTTVGQVITGPASSNYGEQVQFTSVVTDRALGGATPAGSVTFYDGGTWIGGPQGLVTSDPVVVYKSWDLAPAQPGKKFTCTDCPVIEWGGLSYWAYSDTVNSDTAYLYAYDANNNLVKSWDFSGNRYITDITVDNIAKTVTLVGQSNVTTRTWEQLENFNAHASMSFSGLGVGTHTITANYSGGDGIHSPQSSTFVHTVNKLQTNTTLTSNAGLIYVGEPITFTATVVNTSGSPVMPGGTVTFREGSNVLGTAIANGSGVATFTTSTLPVSGYSVIATYDGDGQHEASTSSSLTQSVLGIPTVVAVSASPASTTYGNSVTLTATVTNGRASIFGPTGTVTFKEGSTVLGTGTLSSGTATWTASNLEVGAHSITAHYSGSLTHDANSSSSIPVGINLIPTSSTLTVIGATGAASTYGTSLTLTASIVNTNGSSITPSGTVTFKDGSTTLGTATLNSGTAEWLLPDLLSTGAHSFQTEYGGDASHAINSSAVVGHSVNKASTSTTLATSGGNSVGETTTLTAQVTNTSNPSIKPTGTVTFKNNGADLQAPVVLDSSGIAVLTTHELPVGNLIITAAYNGDSNHVTSASQPITQPVSKGPVTVHLSVAPQGESVYGHRVSVTVQVANAGSGGSVPTGTVTLTGTGGFSNWPGALTLTDGIATWETEQLAVGTHTVIANYMGDDEHLDAVSTSSSLQIKPIPVTVVVTASVTEAVYYGSPLTFTAHVTNANGEPQIPAGQIVFSGGNLLDTPINLDSAGTASITSAALLPGTHSIQAVYVPDLLHEAQTSAPITQVIKPNTQGTVLILNHPSGTFQLGEPIHFSVSIGGLIGDLTQPGYISLRENGLEQARVTTDVYGNAEINLTSVSSGTHRYTALYERSGITDGTESQAVTVIVQPALAQLMLTGDTYAKMLPTSSPWIAAVVHGGVSSVFTLHAVSSEAGTRVELKQMDPQSGELGAAIEVANGQSEPISLVEGLNRFQLKVVSSDGTSSTEHIVSLFYQKGEKLWDISNVLTVTPLRYDMDGNHVFDKADIIELLKLIEPVTVETRRP</sequence>
<feature type="domain" description="Bacterial Ig-like" evidence="1">
    <location>
        <begin position="366"/>
        <end position="451"/>
    </location>
</feature>
<evidence type="ECO:0000313" key="3">
    <source>
        <dbReference type="Proteomes" id="UP000481087"/>
    </source>
</evidence>
<organism evidence="2 3">
    <name type="scientific">Paenibacillus silvestris</name>
    <dbReference type="NCBI Taxonomy" id="2606219"/>
    <lineage>
        <taxon>Bacteria</taxon>
        <taxon>Bacillati</taxon>
        <taxon>Bacillota</taxon>
        <taxon>Bacilli</taxon>
        <taxon>Bacillales</taxon>
        <taxon>Paenibacillaceae</taxon>
        <taxon>Paenibacillus</taxon>
    </lineage>
</organism>
<keyword evidence="3" id="KW-1185">Reference proteome</keyword>
<feature type="domain" description="Bacterial Ig-like" evidence="1">
    <location>
        <begin position="569"/>
        <end position="652"/>
    </location>
</feature>
<feature type="domain" description="Bacterial Ig-like" evidence="1">
    <location>
        <begin position="666"/>
        <end position="752"/>
    </location>
</feature>
<reference evidence="2 3" key="1">
    <citation type="submission" date="2019-12" db="EMBL/GenBank/DDBJ databases">
        <title>Paenibacillus sp. nov. sp. isolated from soil.</title>
        <authorList>
            <person name="Kim J."/>
            <person name="Jeong S.E."/>
            <person name="Jung H.S."/>
            <person name="Jeon C.O."/>
        </authorList>
    </citation>
    <scope>NUCLEOTIDE SEQUENCE [LARGE SCALE GENOMIC DNA]</scope>
    <source>
        <strain evidence="2 3">5J-6</strain>
    </source>
</reference>
<protein>
    <recommendedName>
        <fullName evidence="1">Bacterial Ig-like domain-containing protein</fullName>
    </recommendedName>
</protein>
<feature type="domain" description="Bacterial Ig-like" evidence="1">
    <location>
        <begin position="268"/>
        <end position="356"/>
    </location>
</feature>